<name>A0A1T4WKM8_9FIRM</name>
<dbReference type="GO" id="GO:0009328">
    <property type="term" value="C:phenylalanine-tRNA ligase complex"/>
    <property type="evidence" value="ECO:0007669"/>
    <property type="project" value="TreeGrafter"/>
</dbReference>
<comment type="subcellular location">
    <subcellularLocation>
        <location evidence="1 15">Cytoplasm</location>
    </subcellularLocation>
</comment>
<evidence type="ECO:0000256" key="9">
    <source>
        <dbReference type="ARBA" id="ARBA00022840"/>
    </source>
</evidence>
<comment type="cofactor">
    <cofactor evidence="15">
        <name>Mg(2+)</name>
        <dbReference type="ChEBI" id="CHEBI:18420"/>
    </cofactor>
    <text evidence="15">Binds 2 magnesium ions per tetramer.</text>
</comment>
<organism evidence="20 21">
    <name type="scientific">Gemmiger formicilis</name>
    <dbReference type="NCBI Taxonomy" id="745368"/>
    <lineage>
        <taxon>Bacteria</taxon>
        <taxon>Bacillati</taxon>
        <taxon>Bacillota</taxon>
        <taxon>Clostridia</taxon>
        <taxon>Eubacteriales</taxon>
        <taxon>Gemmiger</taxon>
    </lineage>
</organism>
<dbReference type="EMBL" id="FUYF01000003">
    <property type="protein sequence ID" value="SKA77717.1"/>
    <property type="molecule type" value="Genomic_DNA"/>
</dbReference>
<feature type="binding site" evidence="15">
    <location>
        <position position="473"/>
    </location>
    <ligand>
        <name>Mg(2+)</name>
        <dbReference type="ChEBI" id="CHEBI:18420"/>
        <note>shared with alpha subunit</note>
    </ligand>
</feature>
<dbReference type="GeneID" id="93337181"/>
<dbReference type="InterPro" id="IPR033714">
    <property type="entry name" value="tRNA_bind_bactPheRS"/>
</dbReference>
<dbReference type="Gene3D" id="3.50.40.10">
    <property type="entry name" value="Phenylalanyl-trna Synthetase, Chain B, domain 3"/>
    <property type="match status" value="1"/>
</dbReference>
<dbReference type="InterPro" id="IPR002547">
    <property type="entry name" value="tRNA-bd_dom"/>
</dbReference>
<dbReference type="Gene3D" id="3.30.56.10">
    <property type="match status" value="2"/>
</dbReference>
<dbReference type="SMART" id="SM00896">
    <property type="entry name" value="FDX-ACB"/>
    <property type="match status" value="1"/>
</dbReference>
<dbReference type="NCBIfam" id="TIGR00472">
    <property type="entry name" value="pheT_bact"/>
    <property type="match status" value="1"/>
</dbReference>
<dbReference type="Pfam" id="PF01588">
    <property type="entry name" value="tRNA_bind"/>
    <property type="match status" value="1"/>
</dbReference>
<dbReference type="OrthoDB" id="9805455at2"/>
<evidence type="ECO:0000256" key="13">
    <source>
        <dbReference type="ARBA" id="ARBA00023146"/>
    </source>
</evidence>
<dbReference type="PANTHER" id="PTHR10947:SF0">
    <property type="entry name" value="PHENYLALANINE--TRNA LIGASE BETA SUBUNIT"/>
    <property type="match status" value="1"/>
</dbReference>
<evidence type="ECO:0000256" key="12">
    <source>
        <dbReference type="ARBA" id="ARBA00022917"/>
    </source>
</evidence>
<dbReference type="FunFam" id="3.50.40.10:FF:000001">
    <property type="entry name" value="Phenylalanine--tRNA ligase beta subunit"/>
    <property type="match status" value="1"/>
</dbReference>
<dbReference type="Gene3D" id="2.40.50.140">
    <property type="entry name" value="Nucleic acid-binding proteins"/>
    <property type="match status" value="1"/>
</dbReference>
<evidence type="ECO:0000256" key="16">
    <source>
        <dbReference type="PROSITE-ProRule" id="PRU00209"/>
    </source>
</evidence>
<dbReference type="SUPFAM" id="SSF54991">
    <property type="entry name" value="Anticodon-binding domain of PheRS"/>
    <property type="match status" value="1"/>
</dbReference>
<comment type="subunit">
    <text evidence="3 15">Tetramer of two alpha and two beta subunits.</text>
</comment>
<evidence type="ECO:0000256" key="1">
    <source>
        <dbReference type="ARBA" id="ARBA00004496"/>
    </source>
</evidence>
<dbReference type="PROSITE" id="PS51483">
    <property type="entry name" value="B5"/>
    <property type="match status" value="1"/>
</dbReference>
<dbReference type="InterPro" id="IPR005146">
    <property type="entry name" value="B3/B4_tRNA-bd"/>
</dbReference>
<dbReference type="GO" id="GO:0004826">
    <property type="term" value="F:phenylalanine-tRNA ligase activity"/>
    <property type="evidence" value="ECO:0007669"/>
    <property type="project" value="UniProtKB-UniRule"/>
</dbReference>
<keyword evidence="21" id="KW-1185">Reference proteome</keyword>
<dbReference type="AlphaFoldDB" id="A0A1T4WKM8"/>
<dbReference type="InterPro" id="IPR041616">
    <property type="entry name" value="PheRS_beta_core"/>
</dbReference>
<feature type="binding site" evidence="15">
    <location>
        <position position="463"/>
    </location>
    <ligand>
        <name>Mg(2+)</name>
        <dbReference type="ChEBI" id="CHEBI:18420"/>
        <note>shared with alpha subunit</note>
    </ligand>
</feature>
<dbReference type="InterPro" id="IPR004532">
    <property type="entry name" value="Phe-tRNA-ligase_IIc_bsu_bact"/>
</dbReference>
<evidence type="ECO:0000256" key="5">
    <source>
        <dbReference type="ARBA" id="ARBA00022555"/>
    </source>
</evidence>
<evidence type="ECO:0000256" key="4">
    <source>
        <dbReference type="ARBA" id="ARBA00022490"/>
    </source>
</evidence>
<evidence type="ECO:0000256" key="8">
    <source>
        <dbReference type="ARBA" id="ARBA00022741"/>
    </source>
</evidence>
<keyword evidence="12 15" id="KW-0648">Protein biosynthesis</keyword>
<gene>
    <name evidence="15" type="primary">pheT</name>
    <name evidence="20" type="ORF">SAMN02745178_00692</name>
</gene>
<feature type="domain" description="TRNA-binding" evidence="17">
    <location>
        <begin position="39"/>
        <end position="154"/>
    </location>
</feature>
<evidence type="ECO:0000256" key="2">
    <source>
        <dbReference type="ARBA" id="ARBA00008653"/>
    </source>
</evidence>
<dbReference type="GO" id="GO:0006432">
    <property type="term" value="P:phenylalanyl-tRNA aminoacylation"/>
    <property type="evidence" value="ECO:0007669"/>
    <property type="project" value="UniProtKB-UniRule"/>
</dbReference>
<dbReference type="InterPro" id="IPR009061">
    <property type="entry name" value="DNA-bd_dom_put_sf"/>
</dbReference>
<keyword evidence="8 15" id="KW-0547">Nucleotide-binding</keyword>
<evidence type="ECO:0000256" key="3">
    <source>
        <dbReference type="ARBA" id="ARBA00011209"/>
    </source>
</evidence>
<proteinExistence type="inferred from homology"/>
<dbReference type="InterPro" id="IPR005121">
    <property type="entry name" value="Fdx_antiC-bd"/>
</dbReference>
<dbReference type="InterPro" id="IPR020825">
    <property type="entry name" value="Phe-tRNA_synthase-like_B3/B4"/>
</dbReference>
<dbReference type="CDD" id="cd00769">
    <property type="entry name" value="PheRS_beta_core"/>
    <property type="match status" value="1"/>
</dbReference>
<evidence type="ECO:0000256" key="10">
    <source>
        <dbReference type="ARBA" id="ARBA00022842"/>
    </source>
</evidence>
<comment type="similarity">
    <text evidence="2 15">Belongs to the phenylalanyl-tRNA synthetase beta subunit family. Type 1 subfamily.</text>
</comment>
<keyword evidence="4 15" id="KW-0963">Cytoplasm</keyword>
<protein>
    <recommendedName>
        <fullName evidence="15">Phenylalanine--tRNA ligase beta subunit</fullName>
        <ecNumber evidence="15">6.1.1.20</ecNumber>
    </recommendedName>
    <alternativeName>
        <fullName evidence="15">Phenylalanyl-tRNA synthetase beta subunit</fullName>
        <shortName evidence="15">PheRS</shortName>
    </alternativeName>
</protein>
<dbReference type="Pfam" id="PF03484">
    <property type="entry name" value="B5"/>
    <property type="match status" value="1"/>
</dbReference>
<evidence type="ECO:0000256" key="11">
    <source>
        <dbReference type="ARBA" id="ARBA00022884"/>
    </source>
</evidence>
<dbReference type="SUPFAM" id="SSF46955">
    <property type="entry name" value="Putative DNA-binding domain"/>
    <property type="match status" value="1"/>
</dbReference>
<dbReference type="GO" id="GO:0000287">
    <property type="term" value="F:magnesium ion binding"/>
    <property type="evidence" value="ECO:0007669"/>
    <property type="project" value="UniProtKB-UniRule"/>
</dbReference>
<dbReference type="InterPro" id="IPR005147">
    <property type="entry name" value="tRNA_synthase_B5-dom"/>
</dbReference>
<evidence type="ECO:0000259" key="19">
    <source>
        <dbReference type="PROSITE" id="PS51483"/>
    </source>
</evidence>
<accession>A0A1T4WKM8</accession>
<keyword evidence="11 16" id="KW-0694">RNA-binding</keyword>
<keyword evidence="5 16" id="KW-0820">tRNA-binding</keyword>
<dbReference type="HAMAP" id="MF_00283">
    <property type="entry name" value="Phe_tRNA_synth_beta1"/>
    <property type="match status" value="1"/>
</dbReference>
<dbReference type="PROSITE" id="PS50886">
    <property type="entry name" value="TRBD"/>
    <property type="match status" value="1"/>
</dbReference>
<dbReference type="InterPro" id="IPR045864">
    <property type="entry name" value="aa-tRNA-synth_II/BPL/LPL"/>
</dbReference>
<dbReference type="Pfam" id="PF03147">
    <property type="entry name" value="FDX-ACB"/>
    <property type="match status" value="1"/>
</dbReference>
<sequence length="807" mass="88509">MKVPFSWLKQYVDIDVTAQELEDKLFGCGFEVEELIDLGGEISKVVVGVVTECVPQEGTHLHICKVDCGEYGHDIQISTGAPNVYAGMHTAAALDGSTLPGGVKIKAKPLMGVESNGMLCSGEELGLNEDLYPGAEVYGLLDLPKDTVPGTPIQQVVGLDDYIFDISITANRADCQSVLGIAREVAAALNKPLKMPATDYTVSDYVDPRLSISVEAEDLCPRYIGHYVRNITPGESPRWMRRQLALCGLRSISNVVDITNYVMLEIGQPMHAFDMDTLESRQILVRRAKDGEKITTLDEKEFTLTPNNLVICDGSKPVALAGVMGGLNSEIKDTTTQLLFESAKFARDNIRKTARGLGQNTDASSHYEKGISEYTTELGMARALHLIQELGCGEVTSTHFDCSAGAPREGKRFTAKVSGINAILGITVPTDVILDILNRLQFEVKLEADGDTMQVVAPRWREDIEVGEPDLAEEVIREYGYEHIVPTFLKAATVTTGGLTAEQKAQAKAKRTMCAQGFYEAETLAFYADADLDMLHIAADAPERKVIRILNPISSHLTIMRPLLAPSLLNVVVDNLRKGNAEGRLFEMSNIYIPKQLPVTELPEERLHLGFAAWGSEEDFFAVKGAVESFGAAFGVELTVERATDVAWLHPGIAAYILCKGERVGVFGKLANDVTSELKLPKDSRANLNIYLGEIDWVAFHALVPAAIHYQPIPEFAPVQRDLALVAPESMECGTLVTEMQRACKQLTKVELFDIYRGEKLGADKKSMAFSLSFQPADKPLTPDEIDRFVKKILGNLKFKLGIEIRE</sequence>
<feature type="binding site" evidence="15">
    <location>
        <position position="470"/>
    </location>
    <ligand>
        <name>Mg(2+)</name>
        <dbReference type="ChEBI" id="CHEBI:18420"/>
        <note>shared with alpha subunit</note>
    </ligand>
</feature>
<dbReference type="GO" id="GO:0016740">
    <property type="term" value="F:transferase activity"/>
    <property type="evidence" value="ECO:0007669"/>
    <property type="project" value="UniProtKB-ARBA"/>
</dbReference>
<dbReference type="Gene3D" id="3.30.70.380">
    <property type="entry name" value="Ferrodoxin-fold anticodon-binding domain"/>
    <property type="match status" value="1"/>
</dbReference>
<dbReference type="STRING" id="745368.SAMN02745178_00692"/>
<dbReference type="CDD" id="cd02796">
    <property type="entry name" value="tRNA_bind_bactPheRS"/>
    <property type="match status" value="1"/>
</dbReference>
<evidence type="ECO:0000256" key="7">
    <source>
        <dbReference type="ARBA" id="ARBA00022723"/>
    </source>
</evidence>
<keyword evidence="9 15" id="KW-0067">ATP-binding</keyword>
<dbReference type="GO" id="GO:0005524">
    <property type="term" value="F:ATP binding"/>
    <property type="evidence" value="ECO:0007669"/>
    <property type="project" value="UniProtKB-UniRule"/>
</dbReference>
<dbReference type="SMART" id="SM00873">
    <property type="entry name" value="B3_4"/>
    <property type="match status" value="1"/>
</dbReference>
<dbReference type="Gene3D" id="3.30.930.10">
    <property type="entry name" value="Bira Bifunctional Protein, Domain 2"/>
    <property type="match status" value="1"/>
</dbReference>
<dbReference type="Pfam" id="PF17759">
    <property type="entry name" value="tRNA_synthFbeta"/>
    <property type="match status" value="1"/>
</dbReference>
<evidence type="ECO:0000256" key="15">
    <source>
        <dbReference type="HAMAP-Rule" id="MF_00283"/>
    </source>
</evidence>
<evidence type="ECO:0000256" key="14">
    <source>
        <dbReference type="ARBA" id="ARBA00049255"/>
    </source>
</evidence>
<dbReference type="RefSeq" id="WP_078783695.1">
    <property type="nucleotide sequence ID" value="NZ_CABIYV010000004.1"/>
</dbReference>
<feature type="binding site" evidence="15">
    <location>
        <position position="474"/>
    </location>
    <ligand>
        <name>Mg(2+)</name>
        <dbReference type="ChEBI" id="CHEBI:18420"/>
        <note>shared with alpha subunit</note>
    </ligand>
</feature>
<dbReference type="SUPFAM" id="SSF55681">
    <property type="entry name" value="Class II aaRS and biotin synthetases"/>
    <property type="match status" value="1"/>
</dbReference>
<keyword evidence="10 15" id="KW-0460">Magnesium</keyword>
<dbReference type="PANTHER" id="PTHR10947">
    <property type="entry name" value="PHENYLALANYL-TRNA SYNTHETASE BETA CHAIN AND LEUCINE-RICH REPEAT-CONTAINING PROTEIN 47"/>
    <property type="match status" value="1"/>
</dbReference>
<dbReference type="InterPro" id="IPR012340">
    <property type="entry name" value="NA-bd_OB-fold"/>
</dbReference>
<dbReference type="EC" id="6.1.1.20" evidence="15"/>
<dbReference type="GO" id="GO:0140096">
    <property type="term" value="F:catalytic activity, acting on a protein"/>
    <property type="evidence" value="ECO:0007669"/>
    <property type="project" value="UniProtKB-ARBA"/>
</dbReference>
<keyword evidence="13 15" id="KW-0030">Aminoacyl-tRNA synthetase</keyword>
<feature type="domain" description="B5" evidence="19">
    <location>
        <begin position="408"/>
        <end position="486"/>
    </location>
</feature>
<dbReference type="InterPro" id="IPR045060">
    <property type="entry name" value="Phe-tRNA-ligase_IIc_bsu"/>
</dbReference>
<dbReference type="Pfam" id="PF03483">
    <property type="entry name" value="B3_4"/>
    <property type="match status" value="1"/>
</dbReference>
<evidence type="ECO:0000256" key="6">
    <source>
        <dbReference type="ARBA" id="ARBA00022598"/>
    </source>
</evidence>
<dbReference type="Proteomes" id="UP000190286">
    <property type="component" value="Unassembled WGS sequence"/>
</dbReference>
<reference evidence="20 21" key="1">
    <citation type="submission" date="2017-02" db="EMBL/GenBank/DDBJ databases">
        <authorList>
            <person name="Peterson S.W."/>
        </authorList>
    </citation>
    <scope>NUCLEOTIDE SEQUENCE [LARGE SCALE GENOMIC DNA]</scope>
    <source>
        <strain evidence="20 21">ATCC 27749</strain>
    </source>
</reference>
<evidence type="ECO:0000313" key="20">
    <source>
        <dbReference type="EMBL" id="SKA77717.1"/>
    </source>
</evidence>
<dbReference type="SUPFAM" id="SSF50249">
    <property type="entry name" value="Nucleic acid-binding proteins"/>
    <property type="match status" value="1"/>
</dbReference>
<dbReference type="GO" id="GO:0000049">
    <property type="term" value="F:tRNA binding"/>
    <property type="evidence" value="ECO:0007669"/>
    <property type="project" value="UniProtKB-UniRule"/>
</dbReference>
<dbReference type="InterPro" id="IPR036690">
    <property type="entry name" value="Fdx_antiC-bd_sf"/>
</dbReference>
<evidence type="ECO:0000313" key="21">
    <source>
        <dbReference type="Proteomes" id="UP000190286"/>
    </source>
</evidence>
<evidence type="ECO:0000259" key="17">
    <source>
        <dbReference type="PROSITE" id="PS50886"/>
    </source>
</evidence>
<dbReference type="SMART" id="SM00874">
    <property type="entry name" value="B5"/>
    <property type="match status" value="1"/>
</dbReference>
<dbReference type="SUPFAM" id="SSF56037">
    <property type="entry name" value="PheT/TilS domain"/>
    <property type="match status" value="1"/>
</dbReference>
<evidence type="ECO:0000259" key="18">
    <source>
        <dbReference type="PROSITE" id="PS51447"/>
    </source>
</evidence>
<feature type="domain" description="FDX-ACB" evidence="18">
    <location>
        <begin position="714"/>
        <end position="806"/>
    </location>
</feature>
<dbReference type="PROSITE" id="PS51447">
    <property type="entry name" value="FDX_ACB"/>
    <property type="match status" value="1"/>
</dbReference>
<keyword evidence="7 15" id="KW-0479">Metal-binding</keyword>
<keyword evidence="6 15" id="KW-0436">Ligase</keyword>
<comment type="catalytic activity">
    <reaction evidence="14 15">
        <text>tRNA(Phe) + L-phenylalanine + ATP = L-phenylalanyl-tRNA(Phe) + AMP + diphosphate + H(+)</text>
        <dbReference type="Rhea" id="RHEA:19413"/>
        <dbReference type="Rhea" id="RHEA-COMP:9668"/>
        <dbReference type="Rhea" id="RHEA-COMP:9699"/>
        <dbReference type="ChEBI" id="CHEBI:15378"/>
        <dbReference type="ChEBI" id="CHEBI:30616"/>
        <dbReference type="ChEBI" id="CHEBI:33019"/>
        <dbReference type="ChEBI" id="CHEBI:58095"/>
        <dbReference type="ChEBI" id="CHEBI:78442"/>
        <dbReference type="ChEBI" id="CHEBI:78531"/>
        <dbReference type="ChEBI" id="CHEBI:456215"/>
        <dbReference type="EC" id="6.1.1.20"/>
    </reaction>
</comment>